<name>A0A1G9K5C4_9SPHI</name>
<feature type="compositionally biased region" description="Basic and acidic residues" evidence="1">
    <location>
        <begin position="299"/>
        <end position="324"/>
    </location>
</feature>
<gene>
    <name evidence="2" type="ORF">SAMN05421820_101478</name>
</gene>
<sequence length="332" mass="37552">MNSNLESIDNVLSKARELGMGEKSIVLLEEQMRNGVDRIAVTDLYAAKRGQVEATTFINQSNRSENYYISKFQVAYNQGKVLDEGLKFFVTLPERDGEKRFQGIEGTLAAIDLFKQQKGESALSYGKTFGDSQVVATMTDGKIDSINAEFQRTFRLVPRTQTVWLDRGKGTSIPQGANLIQGKYVHRDDMLNSLKGEIYSAWIKYDFDSPKFRDNYQVLQFSGEERFDPRAELEKYNIKELADPKQFAALETRLSNGDSPVITAIGKDGKGLELTIEVEARYKKLNFFDKDGGVQKREQFLKEPGKNMEINSGKKNDKKVEKDAAASQEMSR</sequence>
<proteinExistence type="predicted"/>
<protein>
    <submittedName>
        <fullName evidence="2">Uncharacterized protein</fullName>
    </submittedName>
</protein>
<accession>A0A1G9K5C4</accession>
<organism evidence="2 3">
    <name type="scientific">Pedobacter steynii</name>
    <dbReference type="NCBI Taxonomy" id="430522"/>
    <lineage>
        <taxon>Bacteria</taxon>
        <taxon>Pseudomonadati</taxon>
        <taxon>Bacteroidota</taxon>
        <taxon>Sphingobacteriia</taxon>
        <taxon>Sphingobacteriales</taxon>
        <taxon>Sphingobacteriaceae</taxon>
        <taxon>Pedobacter</taxon>
    </lineage>
</organism>
<dbReference type="AlphaFoldDB" id="A0A1G9K5C4"/>
<evidence type="ECO:0000313" key="3">
    <source>
        <dbReference type="Proteomes" id="UP000183200"/>
    </source>
</evidence>
<evidence type="ECO:0000256" key="1">
    <source>
        <dbReference type="SAM" id="MobiDB-lite"/>
    </source>
</evidence>
<evidence type="ECO:0000313" key="2">
    <source>
        <dbReference type="EMBL" id="SDL45100.1"/>
    </source>
</evidence>
<dbReference type="RefSeq" id="WP_074604508.1">
    <property type="nucleotide sequence ID" value="NZ_FNGY01000001.1"/>
</dbReference>
<feature type="region of interest" description="Disordered" evidence="1">
    <location>
        <begin position="299"/>
        <end position="332"/>
    </location>
</feature>
<dbReference type="Proteomes" id="UP000183200">
    <property type="component" value="Unassembled WGS sequence"/>
</dbReference>
<reference evidence="3" key="1">
    <citation type="submission" date="2016-10" db="EMBL/GenBank/DDBJ databases">
        <authorList>
            <person name="Varghese N."/>
            <person name="Submissions S."/>
        </authorList>
    </citation>
    <scope>NUCLEOTIDE SEQUENCE [LARGE SCALE GENOMIC DNA]</scope>
    <source>
        <strain evidence="3">DSM 19110</strain>
    </source>
</reference>
<dbReference type="EMBL" id="FNGY01000001">
    <property type="protein sequence ID" value="SDL45100.1"/>
    <property type="molecule type" value="Genomic_DNA"/>
</dbReference>
<keyword evidence="3" id="KW-1185">Reference proteome</keyword>
<dbReference type="OrthoDB" id="744378at2"/>